<dbReference type="AlphaFoldDB" id="A0A511RM63"/>
<keyword evidence="1" id="KW-0732">Signal</keyword>
<organism evidence="2 3">
    <name type="scientific">Oceanithermus desulfurans NBRC 100063</name>
    <dbReference type="NCBI Taxonomy" id="1227550"/>
    <lineage>
        <taxon>Bacteria</taxon>
        <taxon>Thermotogati</taxon>
        <taxon>Deinococcota</taxon>
        <taxon>Deinococci</taxon>
        <taxon>Thermales</taxon>
        <taxon>Thermaceae</taxon>
        <taxon>Oceanithermus</taxon>
    </lineage>
</organism>
<protein>
    <recommendedName>
        <fullName evidence="4">Tetratricopeptide repeat protein</fullName>
    </recommendedName>
</protein>
<accession>A0A511RM63</accession>
<sequence>MGPMNRVRITLLVLFGLLLASPVAAEEPLSYAEQLIRSGEYALAEIALEKQIADHPVAAARLLSDVYLFEGDLDRAQHWLERAREAGLEDAAYYWQKGRIESARANWPAAWAALRSAVALAPRPEYALLWGAVGLAQGDAERARLGFGKAERSGSGASALFLQGLTLLSSSPEQALALLRRAQLELGSESPLKPQAIYWQARALERLGRVKEARSTLRFLLRSYPGYGPARDELNRLGP</sequence>
<dbReference type="SUPFAM" id="SSF48452">
    <property type="entry name" value="TPR-like"/>
    <property type="match status" value="1"/>
</dbReference>
<dbReference type="Proteomes" id="UP000321827">
    <property type="component" value="Unassembled WGS sequence"/>
</dbReference>
<comment type="caution">
    <text evidence="2">The sequence shown here is derived from an EMBL/GenBank/DDBJ whole genome shotgun (WGS) entry which is preliminary data.</text>
</comment>
<evidence type="ECO:0000313" key="2">
    <source>
        <dbReference type="EMBL" id="GEM90743.1"/>
    </source>
</evidence>
<dbReference type="EMBL" id="BJXN01000020">
    <property type="protein sequence ID" value="GEM90743.1"/>
    <property type="molecule type" value="Genomic_DNA"/>
</dbReference>
<evidence type="ECO:0008006" key="4">
    <source>
        <dbReference type="Google" id="ProtNLM"/>
    </source>
</evidence>
<dbReference type="InterPro" id="IPR011990">
    <property type="entry name" value="TPR-like_helical_dom_sf"/>
</dbReference>
<reference evidence="2 3" key="1">
    <citation type="submission" date="2019-07" db="EMBL/GenBank/DDBJ databases">
        <title>Whole genome shotgun sequence of Oceanithermus desulfurans NBRC 100063.</title>
        <authorList>
            <person name="Hosoyama A."/>
            <person name="Uohara A."/>
            <person name="Ohji S."/>
            <person name="Ichikawa N."/>
        </authorList>
    </citation>
    <scope>NUCLEOTIDE SEQUENCE [LARGE SCALE GENOMIC DNA]</scope>
    <source>
        <strain evidence="2 3">NBRC 100063</strain>
    </source>
</reference>
<dbReference type="Gene3D" id="1.25.40.10">
    <property type="entry name" value="Tetratricopeptide repeat domain"/>
    <property type="match status" value="2"/>
</dbReference>
<feature type="signal peptide" evidence="1">
    <location>
        <begin position="1"/>
        <end position="25"/>
    </location>
</feature>
<gene>
    <name evidence="2" type="ORF">ODE01S_21770</name>
</gene>
<name>A0A511RM63_9DEIN</name>
<evidence type="ECO:0000313" key="3">
    <source>
        <dbReference type="Proteomes" id="UP000321827"/>
    </source>
</evidence>
<feature type="chain" id="PRO_5022147204" description="Tetratricopeptide repeat protein" evidence="1">
    <location>
        <begin position="26"/>
        <end position="239"/>
    </location>
</feature>
<proteinExistence type="predicted"/>
<evidence type="ECO:0000256" key="1">
    <source>
        <dbReference type="SAM" id="SignalP"/>
    </source>
</evidence>